<comment type="caution">
    <text evidence="1">The sequence shown here is derived from an EMBL/GenBank/DDBJ whole genome shotgun (WGS) entry which is preliminary data.</text>
</comment>
<protein>
    <recommendedName>
        <fullName evidence="3">SapC family protein</fullName>
    </recommendedName>
</protein>
<evidence type="ECO:0000313" key="1">
    <source>
        <dbReference type="EMBL" id="ERM02750.1"/>
    </source>
</evidence>
<proteinExistence type="predicted"/>
<dbReference type="AlphaFoldDB" id="U4V9R9"/>
<dbReference type="Pfam" id="PF07277">
    <property type="entry name" value="SapC"/>
    <property type="match status" value="1"/>
</dbReference>
<gene>
    <name evidence="1" type="ORF">Q644_01895</name>
</gene>
<accession>U4V9R9</accession>
<evidence type="ECO:0000313" key="2">
    <source>
        <dbReference type="Proteomes" id="UP000016842"/>
    </source>
</evidence>
<dbReference type="Proteomes" id="UP000016842">
    <property type="component" value="Unassembled WGS sequence"/>
</dbReference>
<reference evidence="1 2" key="1">
    <citation type="journal article" date="2014" name="FEMS Microbiol. Lett.">
        <title>Genome sequencing analysis reveals virulence-related gene content of Ochrobactrum intermedium strain 229E, a urease-positive strain isolated from the human gastric niche.</title>
        <authorList>
            <person name="Kulkarni G.J."/>
            <person name="Shetty S."/>
            <person name="Dharne M.S."/>
            <person name="Shouche Y.S."/>
        </authorList>
    </citation>
    <scope>NUCLEOTIDE SEQUENCE [LARGE SCALE GENOMIC DNA]</scope>
    <source>
        <strain evidence="1 2">229E</strain>
    </source>
</reference>
<dbReference type="InterPro" id="IPR010836">
    <property type="entry name" value="SapC"/>
</dbReference>
<evidence type="ECO:0008006" key="3">
    <source>
        <dbReference type="Google" id="ProtNLM"/>
    </source>
</evidence>
<dbReference type="EMBL" id="ASXJ01000065">
    <property type="protein sequence ID" value="ERM02750.1"/>
    <property type="molecule type" value="Genomic_DNA"/>
</dbReference>
<organism evidence="1 2">
    <name type="scientific">Brucella intermedia 229E</name>
    <dbReference type="NCBI Taxonomy" id="1337887"/>
    <lineage>
        <taxon>Bacteria</taxon>
        <taxon>Pseudomonadati</taxon>
        <taxon>Pseudomonadota</taxon>
        <taxon>Alphaproteobacteria</taxon>
        <taxon>Hyphomicrobiales</taxon>
        <taxon>Brucellaceae</taxon>
        <taxon>Brucella/Ochrobactrum group</taxon>
        <taxon>Brucella</taxon>
    </lineage>
</organism>
<name>U4V9R9_9HYPH</name>
<sequence length="260" mass="28645">MSNLEPERTVRSGGDSIVFKAPVVLSAEAHRTFGYVPESGSNTIQLPLFVPIASFEFFKIASCYPILFFNDEDVFPVAITAPISKDGAIYGKHPTDVAPYLPSILQLYPFILEKLPDRDAGGVLVFDEKSGRVVPLSENRSAAALFDGAGTPTETLHRIASSAAQVYDGRRRAASFALALKTAGLLTPSALEFNEIRPKDSKQRRFYMINEPAYRALPKDTVDAWFVRGWLDLATLVIATQHNWLNYLHRPVSPADTTVS</sequence>